<evidence type="ECO:0000313" key="3">
    <source>
        <dbReference type="Proteomes" id="UP000766486"/>
    </source>
</evidence>
<protein>
    <recommendedName>
        <fullName evidence="4">Bromo domain-containing protein</fullName>
    </recommendedName>
</protein>
<dbReference type="Proteomes" id="UP000766486">
    <property type="component" value="Unassembled WGS sequence"/>
</dbReference>
<evidence type="ECO:0000256" key="1">
    <source>
        <dbReference type="SAM" id="MobiDB-lite"/>
    </source>
</evidence>
<comment type="caution">
    <text evidence="2">The sequence shown here is derived from an EMBL/GenBank/DDBJ whole genome shotgun (WGS) entry which is preliminary data.</text>
</comment>
<feature type="compositionally biased region" description="Basic and acidic residues" evidence="1">
    <location>
        <begin position="121"/>
        <end position="138"/>
    </location>
</feature>
<reference evidence="2 3" key="1">
    <citation type="submission" date="2019-06" db="EMBL/GenBank/DDBJ databases">
        <authorList>
            <person name="Broberg M."/>
        </authorList>
    </citation>
    <scope>NUCLEOTIDE SEQUENCE [LARGE SCALE GENOMIC DNA]</scope>
</reference>
<name>A0ABY6U086_BIOOC</name>
<keyword evidence="3" id="KW-1185">Reference proteome</keyword>
<proteinExistence type="predicted"/>
<dbReference type="EMBL" id="CABFNS010000720">
    <property type="protein sequence ID" value="VUC24433.1"/>
    <property type="molecule type" value="Genomic_DNA"/>
</dbReference>
<accession>A0ABY6U086</accession>
<evidence type="ECO:0008006" key="4">
    <source>
        <dbReference type="Google" id="ProtNLM"/>
    </source>
</evidence>
<feature type="region of interest" description="Disordered" evidence="1">
    <location>
        <begin position="108"/>
        <end position="180"/>
    </location>
</feature>
<evidence type="ECO:0000313" key="2">
    <source>
        <dbReference type="EMBL" id="VUC24433.1"/>
    </source>
</evidence>
<organism evidence="2 3">
    <name type="scientific">Bionectria ochroleuca</name>
    <name type="common">Gliocladium roseum</name>
    <dbReference type="NCBI Taxonomy" id="29856"/>
    <lineage>
        <taxon>Eukaryota</taxon>
        <taxon>Fungi</taxon>
        <taxon>Dikarya</taxon>
        <taxon>Ascomycota</taxon>
        <taxon>Pezizomycotina</taxon>
        <taxon>Sordariomycetes</taxon>
        <taxon>Hypocreomycetidae</taxon>
        <taxon>Hypocreales</taxon>
        <taxon>Bionectriaceae</taxon>
        <taxon>Clonostachys</taxon>
    </lineage>
</organism>
<feature type="compositionally biased region" description="Basic and acidic residues" evidence="1">
    <location>
        <begin position="158"/>
        <end position="180"/>
    </location>
</feature>
<gene>
    <name evidence="2" type="ORF">CLO192961_LOCUS143089</name>
</gene>
<sequence>MAFLTKRLTKDQSAAFVRVADLVRESLDGGSLVPALPESVHSLLREPSEAHRPDETVDEVYKKDFIAIKQKVMELLKQGGEREKFCEEVGRHLDQLPHPKARALNGAARRKGNISGSVHMDPNRDTIAPKDASGDRFTRTITDPSLVVHPTRRPLSPKPRDFEAPSLDDSKTTSRRDDVSVRAVAQARQIPATLDAIVISDQEDTPDSLASASSQSASVRPSVLTPDISTASKLDNISATPQSTFLGPSHTASVAQFLAGTDTTAAKVVDQQSQISSATPQNPFLLREEEIFALQR</sequence>